<evidence type="ECO:0000256" key="1">
    <source>
        <dbReference type="SAM" id="MobiDB-lite"/>
    </source>
</evidence>
<evidence type="ECO:0000313" key="2">
    <source>
        <dbReference type="EMBL" id="VBB84424.1"/>
    </source>
</evidence>
<evidence type="ECO:0000313" key="3">
    <source>
        <dbReference type="Proteomes" id="UP000280685"/>
    </source>
</evidence>
<dbReference type="EMBL" id="LR026969">
    <property type="protein sequence ID" value="VBB84424.1"/>
    <property type="molecule type" value="Genomic_DNA"/>
</dbReference>
<dbReference type="Proteomes" id="UP000280685">
    <property type="component" value="Chromosome 6"/>
</dbReference>
<organism evidence="2 3">
    <name type="scientific">Podospora comata</name>
    <dbReference type="NCBI Taxonomy" id="48703"/>
    <lineage>
        <taxon>Eukaryota</taxon>
        <taxon>Fungi</taxon>
        <taxon>Dikarya</taxon>
        <taxon>Ascomycota</taxon>
        <taxon>Pezizomycotina</taxon>
        <taxon>Sordariomycetes</taxon>
        <taxon>Sordariomycetidae</taxon>
        <taxon>Sordariales</taxon>
        <taxon>Podosporaceae</taxon>
        <taxon>Podospora</taxon>
    </lineage>
</organism>
<keyword evidence="3" id="KW-1185">Reference proteome</keyword>
<evidence type="ECO:0008006" key="4">
    <source>
        <dbReference type="Google" id="ProtNLM"/>
    </source>
</evidence>
<protein>
    <recommendedName>
        <fullName evidence="4">Fungal N-terminal domain-containing protein</fullName>
    </recommendedName>
</protein>
<proteinExistence type="predicted"/>
<sequence>MEPLEIVGAVAAVGQLLELCIKAGKTSTQLVQSFINAPTELRNLSAKLASLQMIIQQFQALGQDLLMTGVEDILPATHKEMLLSSLLASERALKNLTTLHNTAGQSSTPKPGCNFSRRLLWSLIDKKRSTVVIEELRKAEMVLDTVILILNTRLNSHIWTSFSAMQLAQQAFRADFLQSARDVKTIVEAQHYTISEFKANADHTLLSILESQTENDTKVQGLVSSHEQLSGDLSKLRENSANQEPASAQAMPPPMSDIPQQRADSAIRKTRDISSLPRQHAPQPATERVFSKVEQLMTENDWKKHFARHHWSTGPDDQLFGITVTKPCVGGMVVALLSKKNERRAHAKFRARLKILGQRIFQFEIKARQFARTWMSLPGMNCAITIINIRPTSAPIFQACYEWDMVTVKQLLESGEASVNDVDHETRRGLLEVRLQDTVRGGQYFHKSDSESLC</sequence>
<reference evidence="2" key="1">
    <citation type="submission" date="2018-02" db="EMBL/GenBank/DDBJ databases">
        <authorList>
            <person name="Silar P."/>
        </authorList>
    </citation>
    <scope>NUCLEOTIDE SEQUENCE [LARGE SCALE GENOMIC DNA]</scope>
    <source>
        <strain evidence="2">T</strain>
    </source>
</reference>
<feature type="region of interest" description="Disordered" evidence="1">
    <location>
        <begin position="238"/>
        <end position="260"/>
    </location>
</feature>
<accession>A0ABY6SI98</accession>
<gene>
    <name evidence="2" type="ORF">PODCO_607395</name>
</gene>
<name>A0ABY6SI98_PODCO</name>